<dbReference type="EMBL" id="CP002745">
    <property type="protein sequence ID" value="AEK63444.1"/>
    <property type="molecule type" value="Genomic_DNA"/>
</dbReference>
<dbReference type="STRING" id="1005048.CFU_3620"/>
<reference evidence="3 4" key="4">
    <citation type="journal article" date="2010" name="Environ. Microbiol.">
        <title>The bacterial genus Collimonas: mycophagy, weathering and other adaptive solutions to life in oligotrophic soil environments.</title>
        <authorList>
            <person name="Leveau J.H."/>
            <person name="Uroz S."/>
            <person name="de Boer W."/>
        </authorList>
    </citation>
    <scope>NUCLEOTIDE SEQUENCE [LARGE SCALE GENOMIC DNA]</scope>
    <source>
        <strain evidence="3 4">Ter331</strain>
    </source>
</reference>
<evidence type="ECO:0000256" key="1">
    <source>
        <dbReference type="SAM" id="MobiDB-lite"/>
    </source>
</evidence>
<dbReference type="Gene3D" id="3.30.2010.10">
    <property type="entry name" value="Metalloproteases ('zincins'), catalytic domain"/>
    <property type="match status" value="1"/>
</dbReference>
<dbReference type="Proteomes" id="UP000008392">
    <property type="component" value="Chromosome"/>
</dbReference>
<evidence type="ECO:0000313" key="3">
    <source>
        <dbReference type="EMBL" id="AEK63444.1"/>
    </source>
</evidence>
<dbReference type="HOGENOM" id="CLU_065947_2_0_4"/>
<keyword evidence="3" id="KW-0378">Hydrolase</keyword>
<dbReference type="AlphaFoldDB" id="G0ADI2"/>
<keyword evidence="3" id="KW-0482">Metalloprotease</keyword>
<keyword evidence="4" id="KW-1185">Reference proteome</keyword>
<dbReference type="Pfam" id="PF01863">
    <property type="entry name" value="YgjP-like"/>
    <property type="match status" value="1"/>
</dbReference>
<dbReference type="InterPro" id="IPR002725">
    <property type="entry name" value="YgjP-like_metallopeptidase"/>
</dbReference>
<accession>G0ADI2</accession>
<keyword evidence="3" id="KW-0645">Protease</keyword>
<reference evidence="3 4" key="2">
    <citation type="journal article" date="2006" name="J. Microbiol. Methods">
        <title>Genomic flank-sequencing of plasposon insertion sites for rapid identification of functional genes.</title>
        <authorList>
            <person name="Leveau J.H."/>
            <person name="Gerards S."/>
            <person name="Fritsche K."/>
            <person name="Zondag G."/>
            <person name="van Veen J.A."/>
        </authorList>
    </citation>
    <scope>NUCLEOTIDE SEQUENCE [LARGE SCALE GENOMIC DNA]</scope>
    <source>
        <strain evidence="3 4">Ter331</strain>
    </source>
</reference>
<dbReference type="RefSeq" id="WP_014007596.1">
    <property type="nucleotide sequence ID" value="NC_015856.1"/>
</dbReference>
<reference evidence="3 4" key="3">
    <citation type="journal article" date="2008" name="FEMS Microbiol. Ecol.">
        <title>Identification and characterization of genes underlying chitinolysis in Collimonas fungivorans Ter331.</title>
        <authorList>
            <person name="Fritsche K."/>
            <person name="de Boer W."/>
            <person name="Gerards S."/>
            <person name="van den Berg M."/>
            <person name="van Veen J.A."/>
            <person name="Leveau J.H."/>
        </authorList>
    </citation>
    <scope>NUCLEOTIDE SEQUENCE [LARGE SCALE GENOMIC DNA]</scope>
    <source>
        <strain evidence="3 4">Ter331</strain>
    </source>
</reference>
<feature type="domain" description="YgjP-like metallopeptidase" evidence="2">
    <location>
        <begin position="104"/>
        <end position="312"/>
    </location>
</feature>
<organism evidence="3 4">
    <name type="scientific">Collimonas fungivorans (strain Ter331)</name>
    <dbReference type="NCBI Taxonomy" id="1005048"/>
    <lineage>
        <taxon>Bacteria</taxon>
        <taxon>Pseudomonadati</taxon>
        <taxon>Pseudomonadota</taxon>
        <taxon>Betaproteobacteria</taxon>
        <taxon>Burkholderiales</taxon>
        <taxon>Oxalobacteraceae</taxon>
        <taxon>Collimonas</taxon>
    </lineage>
</organism>
<dbReference type="CDD" id="cd07344">
    <property type="entry name" value="M48_yhfN_like"/>
    <property type="match status" value="1"/>
</dbReference>
<gene>
    <name evidence="3" type="ordered locus">CFU_3620</name>
</gene>
<feature type="region of interest" description="Disordered" evidence="1">
    <location>
        <begin position="1"/>
        <end position="27"/>
    </location>
</feature>
<sequence>MKLLHQKPAKPRLGPHGRPQGKAQQQQALQLDLFADGFASDAIASTPPVEAPPANSQPGLQPRLQPKPQALAPDEPTALAPGKRRLRFGEHVLDYTLLRSKRRSIGFLISDDGLRVTAPKWVTLGDIEIAIREKKRWIFTKLSEYRDRSTRRMQPQMQWRDGETLPYMGRSITLRIHATQKAGIHFDDTSDQLIVCLPADAGEQQLKDRVLGWLQLEAKRVFAERLPIYAQKLGVTYQSFALSSATTQWGSCTSEGKIRLNWRLMHFALPLIDYVIAHELSHLREMNHSPRFWATVQSIFPEFETARKTLRDSAQETLPVF</sequence>
<dbReference type="PANTHER" id="PTHR30399">
    <property type="entry name" value="UNCHARACTERIZED PROTEIN YGJP"/>
    <property type="match status" value="1"/>
</dbReference>
<feature type="compositionally biased region" description="Basic residues" evidence="1">
    <location>
        <begin position="1"/>
        <end position="15"/>
    </location>
</feature>
<dbReference type="KEGG" id="cfu:CFU_3620"/>
<reference evidence="3 4" key="1">
    <citation type="journal article" date="2004" name="Environ. Microbiol.">
        <title>Phylogeny-function analysis of (meta)genomic libraries: screening for expression of ribosomal RNA genes by large-insert library fluorescent in situ hybridization (LIL-FISH).</title>
        <authorList>
            <person name="Leveau J.H."/>
            <person name="Gerards S."/>
            <person name="de Boer W."/>
            <person name="van Veen J.A."/>
        </authorList>
    </citation>
    <scope>NUCLEOTIDE SEQUENCE [LARGE SCALE GENOMIC DNA]</scope>
    <source>
        <strain evidence="3 4">Ter331</strain>
    </source>
</reference>
<dbReference type="PANTHER" id="PTHR30399:SF1">
    <property type="entry name" value="UTP PYROPHOSPHATASE"/>
    <property type="match status" value="1"/>
</dbReference>
<dbReference type="GO" id="GO:0006508">
    <property type="term" value="P:proteolysis"/>
    <property type="evidence" value="ECO:0007669"/>
    <property type="project" value="UniProtKB-KW"/>
</dbReference>
<feature type="region of interest" description="Disordered" evidence="1">
    <location>
        <begin position="42"/>
        <end position="77"/>
    </location>
</feature>
<dbReference type="eggNOG" id="COG1451">
    <property type="taxonomic scope" value="Bacteria"/>
</dbReference>
<proteinExistence type="predicted"/>
<name>G0ADI2_COLFT</name>
<evidence type="ECO:0000313" key="4">
    <source>
        <dbReference type="Proteomes" id="UP000008392"/>
    </source>
</evidence>
<protein>
    <submittedName>
        <fullName evidence="3">Zinc metalloprotease</fullName>
    </submittedName>
</protein>
<reference evidence="3 4" key="5">
    <citation type="journal article" date="2011" name="ISME J.">
        <title>Dual transcriptional profiling of a bacterial/fungal confrontation: Collimonas fungivorans versus Aspergillus niger.</title>
        <authorList>
            <person name="Mela F."/>
            <person name="Fritsche K."/>
            <person name="de Boer W."/>
            <person name="van Veen J.A."/>
            <person name="de Graaff L.H."/>
            <person name="van den Berg M."/>
            <person name="Leveau J.H."/>
        </authorList>
    </citation>
    <scope>NUCLEOTIDE SEQUENCE [LARGE SCALE GENOMIC DNA]</scope>
    <source>
        <strain evidence="3 4">Ter331</strain>
    </source>
</reference>
<evidence type="ECO:0000259" key="2">
    <source>
        <dbReference type="Pfam" id="PF01863"/>
    </source>
</evidence>
<dbReference type="InterPro" id="IPR053136">
    <property type="entry name" value="UTP_pyrophosphatase-like"/>
</dbReference>
<dbReference type="GO" id="GO:0008237">
    <property type="term" value="F:metallopeptidase activity"/>
    <property type="evidence" value="ECO:0007669"/>
    <property type="project" value="UniProtKB-KW"/>
</dbReference>
<reference evidence="4" key="6">
    <citation type="submission" date="2011-05" db="EMBL/GenBank/DDBJ databases">
        <title>Complete sequence of Collimonas fungivorans Ter331.</title>
        <authorList>
            <person name="Leveau J.H."/>
        </authorList>
    </citation>
    <scope>NUCLEOTIDE SEQUENCE [LARGE SCALE GENOMIC DNA]</scope>
    <source>
        <strain evidence="4">Ter331</strain>
    </source>
</reference>